<dbReference type="OrthoDB" id="1099at2759"/>
<keyword evidence="4" id="KW-0813">Transport</keyword>
<gene>
    <name evidence="12" type="ORF">OLEA9_A053600</name>
</gene>
<feature type="transmembrane region" description="Helical" evidence="11">
    <location>
        <begin position="396"/>
        <end position="414"/>
    </location>
</feature>
<reference evidence="12 13" key="1">
    <citation type="submission" date="2019-12" db="EMBL/GenBank/DDBJ databases">
        <authorList>
            <person name="Alioto T."/>
            <person name="Alioto T."/>
            <person name="Gomez Garrido J."/>
        </authorList>
    </citation>
    <scope>NUCLEOTIDE SEQUENCE [LARGE SCALE GENOMIC DNA]</scope>
</reference>
<dbReference type="Gramene" id="OE9A053600T1">
    <property type="protein sequence ID" value="OE9A053600C1"/>
    <property type="gene ID" value="OE9A053600"/>
</dbReference>
<keyword evidence="7 11" id="KW-1133">Transmembrane helix</keyword>
<comment type="caution">
    <text evidence="12">The sequence shown here is derived from an EMBL/GenBank/DDBJ whole genome shotgun (WGS) entry which is preliminary data.</text>
</comment>
<comment type="similarity">
    <text evidence="3">Belongs to the SLAC1 S-type anion channel family.</text>
</comment>
<feature type="transmembrane region" description="Helical" evidence="11">
    <location>
        <begin position="336"/>
        <end position="353"/>
    </location>
</feature>
<accession>A0A8S0QU95</accession>
<dbReference type="PANTHER" id="PTHR31269:SF2">
    <property type="entry name" value="S-TYPE ANION CHANNEL SLAH3"/>
    <property type="match status" value="1"/>
</dbReference>
<evidence type="ECO:0000313" key="13">
    <source>
        <dbReference type="Proteomes" id="UP000594638"/>
    </source>
</evidence>
<keyword evidence="8" id="KW-0406">Ion transport</keyword>
<dbReference type="EMBL" id="CACTIH010001953">
    <property type="protein sequence ID" value="CAA2969824.1"/>
    <property type="molecule type" value="Genomic_DNA"/>
</dbReference>
<evidence type="ECO:0000256" key="10">
    <source>
        <dbReference type="SAM" id="MobiDB-lite"/>
    </source>
</evidence>
<feature type="transmembrane region" description="Helical" evidence="11">
    <location>
        <begin position="514"/>
        <end position="540"/>
    </location>
</feature>
<protein>
    <submittedName>
        <fullName evidence="12">S-type anion channel SLAH2-like</fullName>
    </submittedName>
</protein>
<dbReference type="InterPro" id="IPR030183">
    <property type="entry name" value="SLAC/SLAH"/>
</dbReference>
<dbReference type="InterPro" id="IPR038665">
    <property type="entry name" value="Voltage-dep_anion_channel_sf"/>
</dbReference>
<feature type="transmembrane region" description="Helical" evidence="11">
    <location>
        <begin position="305"/>
        <end position="324"/>
    </location>
</feature>
<keyword evidence="13" id="KW-1185">Reference proteome</keyword>
<feature type="transmembrane region" description="Helical" evidence="11">
    <location>
        <begin position="426"/>
        <end position="445"/>
    </location>
</feature>
<keyword evidence="6 11" id="KW-0812">Transmembrane</keyword>
<dbReference type="GO" id="GO:0008308">
    <property type="term" value="F:voltage-gated monoatomic anion channel activity"/>
    <property type="evidence" value="ECO:0007669"/>
    <property type="project" value="InterPro"/>
</dbReference>
<dbReference type="InterPro" id="IPR004695">
    <property type="entry name" value="SLAC1/Mae1/Ssu1/TehA"/>
</dbReference>
<dbReference type="PANTHER" id="PTHR31269">
    <property type="entry name" value="S-TYPE ANION CHANNEL SLAH3"/>
    <property type="match status" value="1"/>
</dbReference>
<evidence type="ECO:0000256" key="11">
    <source>
        <dbReference type="SAM" id="Phobius"/>
    </source>
</evidence>
<dbReference type="CDD" id="cd09323">
    <property type="entry name" value="TDT_SLAC1_like"/>
    <property type="match status" value="1"/>
</dbReference>
<dbReference type="AlphaFoldDB" id="A0A8S0QU95"/>
<dbReference type="Pfam" id="PF03595">
    <property type="entry name" value="SLAC1"/>
    <property type="match status" value="1"/>
</dbReference>
<dbReference type="GO" id="GO:0006873">
    <property type="term" value="P:intracellular monoatomic ion homeostasis"/>
    <property type="evidence" value="ECO:0007669"/>
    <property type="project" value="InterPro"/>
</dbReference>
<evidence type="ECO:0000256" key="9">
    <source>
        <dbReference type="ARBA" id="ARBA00023136"/>
    </source>
</evidence>
<evidence type="ECO:0000256" key="7">
    <source>
        <dbReference type="ARBA" id="ARBA00022989"/>
    </source>
</evidence>
<evidence type="ECO:0000256" key="6">
    <source>
        <dbReference type="ARBA" id="ARBA00022692"/>
    </source>
</evidence>
<feature type="transmembrane region" description="Helical" evidence="11">
    <location>
        <begin position="483"/>
        <end position="502"/>
    </location>
</feature>
<evidence type="ECO:0000256" key="5">
    <source>
        <dbReference type="ARBA" id="ARBA00022475"/>
    </source>
</evidence>
<evidence type="ECO:0000256" key="3">
    <source>
        <dbReference type="ARBA" id="ARBA00007808"/>
    </source>
</evidence>
<evidence type="ECO:0000256" key="1">
    <source>
        <dbReference type="ARBA" id="ARBA00004127"/>
    </source>
</evidence>
<dbReference type="GO" id="GO:0012505">
    <property type="term" value="C:endomembrane system"/>
    <property type="evidence" value="ECO:0007669"/>
    <property type="project" value="UniProtKB-SubCell"/>
</dbReference>
<dbReference type="GO" id="GO:0005886">
    <property type="term" value="C:plasma membrane"/>
    <property type="evidence" value="ECO:0007669"/>
    <property type="project" value="UniProtKB-SubCell"/>
</dbReference>
<organism evidence="12 13">
    <name type="scientific">Olea europaea subsp. europaea</name>
    <dbReference type="NCBI Taxonomy" id="158383"/>
    <lineage>
        <taxon>Eukaryota</taxon>
        <taxon>Viridiplantae</taxon>
        <taxon>Streptophyta</taxon>
        <taxon>Embryophyta</taxon>
        <taxon>Tracheophyta</taxon>
        <taxon>Spermatophyta</taxon>
        <taxon>Magnoliopsida</taxon>
        <taxon>eudicotyledons</taxon>
        <taxon>Gunneridae</taxon>
        <taxon>Pentapetalae</taxon>
        <taxon>asterids</taxon>
        <taxon>lamiids</taxon>
        <taxon>Lamiales</taxon>
        <taxon>Oleaceae</taxon>
        <taxon>Oleeae</taxon>
        <taxon>Olea</taxon>
    </lineage>
</organism>
<dbReference type="Proteomes" id="UP000594638">
    <property type="component" value="Unassembled WGS sequence"/>
</dbReference>
<keyword evidence="9 11" id="KW-0472">Membrane</keyword>
<dbReference type="Gene3D" id="1.50.10.150">
    <property type="entry name" value="Voltage-dependent anion channel"/>
    <property type="match status" value="1"/>
</dbReference>
<comment type="subcellular location">
    <subcellularLocation>
        <location evidence="2">Cell membrane</location>
    </subcellularLocation>
    <subcellularLocation>
        <location evidence="1">Endomembrane system</location>
        <topology evidence="1">Multi-pass membrane protein</topology>
    </subcellularLocation>
</comment>
<sequence>MEKGIPSYLAKEDATELVPSQIITTANEVDGIDRVVHHVHANDQPKAGFHPSDSSSMGTEEAAVVGQNSLSKLQAAHSVSISMPAYPMGDHLENTKEVSEANSSNYILNSAALSKNGNIPSKFYSRSVPKGSVFNETISNGTIPKPFNLKLRNPTIDKPKNSPFNSFRTWSENGKHRETVQGIDSQQPAEVEALSVDRYFDALEGPELDTLRASEEVLLPEDKKWPFLLRYPISSFGICLGISSQAIMWKTLATSTSTTFFHVSPDINLVLWCTSVALVAVVFFIYSLKVIFYFEAVRREYYHPIRINFFFAPWIALLFLALGVPPSISQNLHKSLWYILMTPLVCLEIKIYGQWMSGGQRRLSRVANPSNHLSVVGNFVGALLGASMGLKEGPMFFFAIGLAHYTVLFVTLYQRLPTNETLPKELHPVFFLFVAAPSVASMAWAKIRGSFDYGSRISYFIALFLYFSLAIRLNFFRGFRFSLAWWAYTFPMTGAAIATIRYSNVVKNVVTKTLTVFLCSVATLTVGALLVTTIIHAFVLRDLFPNDIAIAISERRIESSPRWYHRRGGSSDMKDIEQYLKYRNSDDKDTDASLKLPA</sequence>
<evidence type="ECO:0000313" key="12">
    <source>
        <dbReference type="EMBL" id="CAA2969824.1"/>
    </source>
</evidence>
<name>A0A8S0QU95_OLEEU</name>
<feature type="transmembrane region" description="Helical" evidence="11">
    <location>
        <begin position="457"/>
        <end position="476"/>
    </location>
</feature>
<proteinExistence type="inferred from homology"/>
<evidence type="ECO:0000256" key="2">
    <source>
        <dbReference type="ARBA" id="ARBA00004236"/>
    </source>
</evidence>
<feature type="transmembrane region" description="Helical" evidence="11">
    <location>
        <begin position="228"/>
        <end position="249"/>
    </location>
</feature>
<evidence type="ECO:0000256" key="4">
    <source>
        <dbReference type="ARBA" id="ARBA00022448"/>
    </source>
</evidence>
<feature type="transmembrane region" description="Helical" evidence="11">
    <location>
        <begin position="269"/>
        <end position="293"/>
    </location>
</feature>
<evidence type="ECO:0000256" key="8">
    <source>
        <dbReference type="ARBA" id="ARBA00023065"/>
    </source>
</evidence>
<feature type="region of interest" description="Disordered" evidence="10">
    <location>
        <begin position="41"/>
        <end position="60"/>
    </location>
</feature>
<keyword evidence="5" id="KW-1003">Cell membrane</keyword>